<dbReference type="CDD" id="cd03254">
    <property type="entry name" value="ABCC_Glucan_exporter_like"/>
    <property type="match status" value="1"/>
</dbReference>
<dbReference type="GO" id="GO:0005524">
    <property type="term" value="F:ATP binding"/>
    <property type="evidence" value="ECO:0007669"/>
    <property type="project" value="UniProtKB-KW"/>
</dbReference>
<feature type="transmembrane region" description="Helical" evidence="9">
    <location>
        <begin position="196"/>
        <end position="224"/>
    </location>
</feature>
<evidence type="ECO:0000256" key="2">
    <source>
        <dbReference type="ARBA" id="ARBA00022448"/>
    </source>
</evidence>
<dbReference type="GO" id="GO:0016887">
    <property type="term" value="F:ATP hydrolysis activity"/>
    <property type="evidence" value="ECO:0007669"/>
    <property type="project" value="InterPro"/>
</dbReference>
<organism evidence="12 13">
    <name type="scientific">Paenibacillus alvei</name>
    <name type="common">Bacillus alvei</name>
    <dbReference type="NCBI Taxonomy" id="44250"/>
    <lineage>
        <taxon>Bacteria</taxon>
        <taxon>Bacillati</taxon>
        <taxon>Bacillota</taxon>
        <taxon>Bacilli</taxon>
        <taxon>Bacillales</taxon>
        <taxon>Paenibacillaceae</taxon>
        <taxon>Paenibacillus</taxon>
    </lineage>
</organism>
<dbReference type="SUPFAM" id="SSF52540">
    <property type="entry name" value="P-loop containing nucleoside triphosphate hydrolases"/>
    <property type="match status" value="1"/>
</dbReference>
<accession>A0A383RBL6</accession>
<dbReference type="AlphaFoldDB" id="A0A383RBL6"/>
<gene>
    <name evidence="12" type="primary">yknV</name>
    <name evidence="12" type="ORF">PBLR_12937</name>
</gene>
<feature type="region of interest" description="Disordered" evidence="8">
    <location>
        <begin position="1"/>
        <end position="29"/>
    </location>
</feature>
<feature type="transmembrane region" description="Helical" evidence="9">
    <location>
        <begin position="294"/>
        <end position="315"/>
    </location>
</feature>
<dbReference type="InterPro" id="IPR039421">
    <property type="entry name" value="Type_1_exporter"/>
</dbReference>
<keyword evidence="5 12" id="KW-0067">ATP-binding</keyword>
<dbReference type="InterPro" id="IPR036640">
    <property type="entry name" value="ABC1_TM_sf"/>
</dbReference>
<reference evidence="13" key="1">
    <citation type="submission" date="2018-08" db="EMBL/GenBank/DDBJ databases">
        <authorList>
            <person name="Chevrot R."/>
        </authorList>
    </citation>
    <scope>NUCLEOTIDE SEQUENCE [LARGE SCALE GENOMIC DNA]</scope>
</reference>
<dbReference type="GO" id="GO:0005886">
    <property type="term" value="C:plasma membrane"/>
    <property type="evidence" value="ECO:0007669"/>
    <property type="project" value="UniProtKB-SubCell"/>
</dbReference>
<keyword evidence="4" id="KW-0547">Nucleotide-binding</keyword>
<dbReference type="PANTHER" id="PTHR43394:SF1">
    <property type="entry name" value="ATP-BINDING CASSETTE SUB-FAMILY B MEMBER 10, MITOCHONDRIAL"/>
    <property type="match status" value="1"/>
</dbReference>
<keyword evidence="7 9" id="KW-0472">Membrane</keyword>
<feature type="transmembrane region" description="Helical" evidence="9">
    <location>
        <begin position="103"/>
        <end position="124"/>
    </location>
</feature>
<dbReference type="RefSeq" id="WP_138186416.1">
    <property type="nucleotide sequence ID" value="NZ_LS992241.1"/>
</dbReference>
<dbReference type="SMART" id="SM00382">
    <property type="entry name" value="AAA"/>
    <property type="match status" value="1"/>
</dbReference>
<dbReference type="PROSITE" id="PS50893">
    <property type="entry name" value="ABC_TRANSPORTER_2"/>
    <property type="match status" value="1"/>
</dbReference>
<evidence type="ECO:0000256" key="8">
    <source>
        <dbReference type="SAM" id="MobiDB-lite"/>
    </source>
</evidence>
<evidence type="ECO:0000256" key="5">
    <source>
        <dbReference type="ARBA" id="ARBA00022840"/>
    </source>
</evidence>
<feature type="domain" description="ABC transmembrane type-1" evidence="11">
    <location>
        <begin position="68"/>
        <end position="351"/>
    </location>
</feature>
<name>A0A383RBL6_PAEAL</name>
<dbReference type="CDD" id="cd18545">
    <property type="entry name" value="ABC_6TM_YknV_like"/>
    <property type="match status" value="1"/>
</dbReference>
<keyword evidence="6 9" id="KW-1133">Transmembrane helix</keyword>
<dbReference type="Gene3D" id="3.40.50.300">
    <property type="entry name" value="P-loop containing nucleotide triphosphate hydrolases"/>
    <property type="match status" value="1"/>
</dbReference>
<dbReference type="FunFam" id="3.40.50.300:FF:000287">
    <property type="entry name" value="Multidrug ABC transporter ATP-binding protein"/>
    <property type="match status" value="1"/>
</dbReference>
<evidence type="ECO:0000259" key="10">
    <source>
        <dbReference type="PROSITE" id="PS50893"/>
    </source>
</evidence>
<feature type="transmembrane region" description="Helical" evidence="9">
    <location>
        <begin position="65"/>
        <end position="91"/>
    </location>
</feature>
<feature type="compositionally biased region" description="Basic and acidic residues" evidence="8">
    <location>
        <begin position="17"/>
        <end position="29"/>
    </location>
</feature>
<keyword evidence="2" id="KW-0813">Transport</keyword>
<dbReference type="SUPFAM" id="SSF90123">
    <property type="entry name" value="ABC transporter transmembrane region"/>
    <property type="match status" value="1"/>
</dbReference>
<evidence type="ECO:0000256" key="3">
    <source>
        <dbReference type="ARBA" id="ARBA00022692"/>
    </source>
</evidence>
<proteinExistence type="predicted"/>
<evidence type="ECO:0000256" key="9">
    <source>
        <dbReference type="SAM" id="Phobius"/>
    </source>
</evidence>
<comment type="subcellular location">
    <subcellularLocation>
        <location evidence="1">Cell membrane</location>
        <topology evidence="1">Multi-pass membrane protein</topology>
    </subcellularLocation>
</comment>
<dbReference type="Gene3D" id="1.20.1560.10">
    <property type="entry name" value="ABC transporter type 1, transmembrane domain"/>
    <property type="match status" value="1"/>
</dbReference>
<dbReference type="InterPro" id="IPR027417">
    <property type="entry name" value="P-loop_NTPase"/>
</dbReference>
<evidence type="ECO:0000256" key="1">
    <source>
        <dbReference type="ARBA" id="ARBA00004651"/>
    </source>
</evidence>
<dbReference type="EMBL" id="LS992241">
    <property type="protein sequence ID" value="SYX84515.1"/>
    <property type="molecule type" value="Genomic_DNA"/>
</dbReference>
<dbReference type="Pfam" id="PF00664">
    <property type="entry name" value="ABC_membrane"/>
    <property type="match status" value="1"/>
</dbReference>
<dbReference type="Pfam" id="PF00005">
    <property type="entry name" value="ABC_tran"/>
    <property type="match status" value="1"/>
</dbReference>
<evidence type="ECO:0000256" key="4">
    <source>
        <dbReference type="ARBA" id="ARBA00022741"/>
    </source>
</evidence>
<dbReference type="GO" id="GO:0015421">
    <property type="term" value="F:ABC-type oligopeptide transporter activity"/>
    <property type="evidence" value="ECO:0007669"/>
    <property type="project" value="TreeGrafter"/>
</dbReference>
<keyword evidence="3 9" id="KW-0812">Transmembrane</keyword>
<dbReference type="InterPro" id="IPR003439">
    <property type="entry name" value="ABC_transporter-like_ATP-bd"/>
</dbReference>
<evidence type="ECO:0000256" key="7">
    <source>
        <dbReference type="ARBA" id="ARBA00023136"/>
    </source>
</evidence>
<dbReference type="Proteomes" id="UP000304148">
    <property type="component" value="Chromosome"/>
</dbReference>
<dbReference type="InterPro" id="IPR003593">
    <property type="entry name" value="AAA+_ATPase"/>
</dbReference>
<dbReference type="PANTHER" id="PTHR43394">
    <property type="entry name" value="ATP-DEPENDENT PERMEASE MDL1, MITOCHONDRIAL"/>
    <property type="match status" value="1"/>
</dbReference>
<protein>
    <submittedName>
        <fullName evidence="12">Putative ABC transporter (ATP-binding protein)</fullName>
    </submittedName>
</protein>
<evidence type="ECO:0000313" key="12">
    <source>
        <dbReference type="EMBL" id="SYX84515.1"/>
    </source>
</evidence>
<sequence>MSEARYTAASTAASPANEHENTAAENAERKRSRFVYQDDEAIEKPFNWAQMRRLLVYMKPYKRQLLPVLLVMMVLGTLTKLAIPFLISYAIDHAIQPVDGNPSLRMLYMIAGTVFGLYIVQWGANAFRIKFMNVIGQRIIHDLRGDLFKHIQKLSFHFYDKRPAGSVLVRVTNDVNSLQELFTNGAVNTLIDCMQLAGIIIILLFLNVQLALAVMITVPIMFLVSTKLRKKIRFAWQDVRMKQSRINSHLNEAIQGVRVTQAYTQEQQNMEFFDHMNNVNKKSWDRASAMNQSFGPVIEITSAVGAFILFMYGSYLIQSHVITVGVLFAFAQYIGNFWEPINRLGQMYSQMLIAMASSERIFEFMDEQPSIEDTAKSKVLPPIHGDVEFENILFEYEKGRPALKGISLSAKAGESIALVGHTGSGKSTIINLLCRFYDTTEGRVTIDGHDIKQVTIESLRSQVGIVLQDTFIFSGTIRDNIRFGRLDATDAEVEAAARAVYAHDFIVSMKDGYDTEVEERGNVLSMGQRQLISFARALLANPRILILDEATASIDTETELKIQEALKTLLQGRTSFIIAHRLSTIRNCDNIVVLDHGVIQEQGTHDQLMNLRGTYYNLVAAQYKYM</sequence>
<evidence type="ECO:0000313" key="13">
    <source>
        <dbReference type="Proteomes" id="UP000304148"/>
    </source>
</evidence>
<feature type="transmembrane region" description="Helical" evidence="9">
    <location>
        <begin position="321"/>
        <end position="338"/>
    </location>
</feature>
<evidence type="ECO:0000256" key="6">
    <source>
        <dbReference type="ARBA" id="ARBA00022989"/>
    </source>
</evidence>
<dbReference type="PROSITE" id="PS50929">
    <property type="entry name" value="ABC_TM1F"/>
    <property type="match status" value="1"/>
</dbReference>
<feature type="domain" description="ABC transporter" evidence="10">
    <location>
        <begin position="387"/>
        <end position="621"/>
    </location>
</feature>
<evidence type="ECO:0000259" key="11">
    <source>
        <dbReference type="PROSITE" id="PS50929"/>
    </source>
</evidence>
<dbReference type="InterPro" id="IPR011527">
    <property type="entry name" value="ABC1_TM_dom"/>
</dbReference>